<dbReference type="Gene3D" id="1.10.150.130">
    <property type="match status" value="1"/>
</dbReference>
<dbReference type="GO" id="GO:0003677">
    <property type="term" value="F:DNA binding"/>
    <property type="evidence" value="ECO:0007669"/>
    <property type="project" value="UniProtKB-KW"/>
</dbReference>
<dbReference type="OrthoDB" id="1822491at2"/>
<keyword evidence="6" id="KW-1185">Reference proteome</keyword>
<dbReference type="Gene3D" id="1.10.443.10">
    <property type="entry name" value="Intergrase catalytic core"/>
    <property type="match status" value="1"/>
</dbReference>
<dbReference type="RefSeq" id="WP_129183184.1">
    <property type="nucleotide sequence ID" value="NZ_JAGIOG010000001.1"/>
</dbReference>
<organism evidence="5 6">
    <name type="scientific">Aeromicrobium fastidiosum</name>
    <dbReference type="NCBI Taxonomy" id="52699"/>
    <lineage>
        <taxon>Bacteria</taxon>
        <taxon>Bacillati</taxon>
        <taxon>Actinomycetota</taxon>
        <taxon>Actinomycetes</taxon>
        <taxon>Propionibacteriales</taxon>
        <taxon>Nocardioidaceae</taxon>
        <taxon>Aeromicrobium</taxon>
    </lineage>
</organism>
<gene>
    <name evidence="5" type="ORF">ESP62_007290</name>
</gene>
<evidence type="ECO:0000256" key="3">
    <source>
        <dbReference type="SAM" id="MobiDB-lite"/>
    </source>
</evidence>
<dbReference type="Proteomes" id="UP001515100">
    <property type="component" value="Unassembled WGS sequence"/>
</dbReference>
<sequence length="460" mass="51965">MARTRKDGKRSASATRVGKPRPTATGGTWQVRAYKPTPTSPHGRVVYRHPETDRQTSAVPGNDETLDQVFDQIEKSLDQNVAIGTHTPAVAGASPGVKRDLDALGQLYLDWLVTLNRSTDYVSNRRSLLNKWISPVIGEVLVRDWSVEHSQQVISNARRAGLSACRVEDLGSTLSGMRRTAHRKRTGGRWLSKDENPLEDVSYGRSANVQGAHRTYVAPRKRPSTDRVIAAIESARSLPVWEWMPDVMSYAAFCAPRLGEQLALRAIDVDLETRRFEINGVWRVDHKAEVDGDRRDRYRVPIPKNGKRRVAPYLGSQHLGLIRRCAIALELPEDASEEIVIAAIAAERERRAQLDSDGDWASYAEDPRNEPWLFVDASGVPPTREAFNDAWHVIRDAIDWPKHIPYKNLRHHAALWWKSKGFDWELIAEWDGHDVRTLQRYYVIAAEDGTEKARGTLDDL</sequence>
<dbReference type="PROSITE" id="PS51898">
    <property type="entry name" value="TYR_RECOMBINASE"/>
    <property type="match status" value="1"/>
</dbReference>
<accession>A0A641AP58</accession>
<reference evidence="5" key="1">
    <citation type="submission" date="2019-09" db="EMBL/GenBank/DDBJ databases">
        <authorList>
            <person name="Li J."/>
        </authorList>
    </citation>
    <scope>NUCLEOTIDE SEQUENCE [LARGE SCALE GENOMIC DNA]</scope>
    <source>
        <strain evidence="5">NRBC 14897</strain>
    </source>
</reference>
<dbReference type="InterPro" id="IPR010998">
    <property type="entry name" value="Integrase_recombinase_N"/>
</dbReference>
<feature type="domain" description="Tyr recombinase" evidence="4">
    <location>
        <begin position="218"/>
        <end position="454"/>
    </location>
</feature>
<dbReference type="InterPro" id="IPR002104">
    <property type="entry name" value="Integrase_catalytic"/>
</dbReference>
<protein>
    <submittedName>
        <fullName evidence="5">Tyrosine-type recombinase/integrase</fullName>
    </submittedName>
</protein>
<dbReference type="InterPro" id="IPR011010">
    <property type="entry name" value="DNA_brk_join_enz"/>
</dbReference>
<comment type="caution">
    <text evidence="5">The sequence shown here is derived from an EMBL/GenBank/DDBJ whole genome shotgun (WGS) entry which is preliminary data.</text>
</comment>
<proteinExistence type="predicted"/>
<evidence type="ECO:0000256" key="2">
    <source>
        <dbReference type="ARBA" id="ARBA00023172"/>
    </source>
</evidence>
<dbReference type="EMBL" id="SDPP02000002">
    <property type="protein sequence ID" value="KAA1378177.1"/>
    <property type="molecule type" value="Genomic_DNA"/>
</dbReference>
<dbReference type="GO" id="GO:0015074">
    <property type="term" value="P:DNA integration"/>
    <property type="evidence" value="ECO:0007669"/>
    <property type="project" value="InterPro"/>
</dbReference>
<evidence type="ECO:0000313" key="5">
    <source>
        <dbReference type="EMBL" id="KAA1378177.1"/>
    </source>
</evidence>
<dbReference type="SUPFAM" id="SSF56349">
    <property type="entry name" value="DNA breaking-rejoining enzymes"/>
    <property type="match status" value="1"/>
</dbReference>
<keyword evidence="1" id="KW-0238">DNA-binding</keyword>
<dbReference type="GO" id="GO:0006310">
    <property type="term" value="P:DNA recombination"/>
    <property type="evidence" value="ECO:0007669"/>
    <property type="project" value="UniProtKB-KW"/>
</dbReference>
<evidence type="ECO:0000313" key="6">
    <source>
        <dbReference type="Proteomes" id="UP001515100"/>
    </source>
</evidence>
<feature type="region of interest" description="Disordered" evidence="3">
    <location>
        <begin position="1"/>
        <end position="45"/>
    </location>
</feature>
<name>A0A641AP58_9ACTN</name>
<dbReference type="InterPro" id="IPR013762">
    <property type="entry name" value="Integrase-like_cat_sf"/>
</dbReference>
<evidence type="ECO:0000256" key="1">
    <source>
        <dbReference type="ARBA" id="ARBA00023125"/>
    </source>
</evidence>
<keyword evidence="2" id="KW-0233">DNA recombination</keyword>
<evidence type="ECO:0000259" key="4">
    <source>
        <dbReference type="PROSITE" id="PS51898"/>
    </source>
</evidence>
<dbReference type="AlphaFoldDB" id="A0A641AP58"/>